<evidence type="ECO:0000256" key="5">
    <source>
        <dbReference type="ARBA" id="ARBA00017171"/>
    </source>
</evidence>
<dbReference type="Proteomes" id="UP000252355">
    <property type="component" value="Unassembled WGS sequence"/>
</dbReference>
<keyword evidence="13" id="KW-1208">Phospholipid metabolism</keyword>
<evidence type="ECO:0000256" key="12">
    <source>
        <dbReference type="ARBA" id="ARBA00023209"/>
    </source>
</evidence>
<keyword evidence="7 15" id="KW-0808">Transferase</keyword>
<feature type="transmembrane region" description="Helical" evidence="17">
    <location>
        <begin position="35"/>
        <end position="54"/>
    </location>
</feature>
<dbReference type="NCBIfam" id="TIGR00473">
    <property type="entry name" value="pssA"/>
    <property type="match status" value="1"/>
</dbReference>
<evidence type="ECO:0000256" key="11">
    <source>
        <dbReference type="ARBA" id="ARBA00023136"/>
    </source>
</evidence>
<evidence type="ECO:0000256" key="6">
    <source>
        <dbReference type="ARBA" id="ARBA00022516"/>
    </source>
</evidence>
<reference evidence="18 19" key="1">
    <citation type="submission" date="2018-05" db="EMBL/GenBank/DDBJ databases">
        <title>A metagenomic window into the 2 km-deep terrestrial subsurface aquifer revealed taxonomically and functionally diverse microbial community comprising novel uncultured bacterial lineages.</title>
        <authorList>
            <person name="Kadnikov V.V."/>
            <person name="Mardanov A.V."/>
            <person name="Beletsky A.V."/>
            <person name="Banks D."/>
            <person name="Pimenov N.V."/>
            <person name="Frank Y.A."/>
            <person name="Karnachuk O.V."/>
            <person name="Ravin N.V."/>
        </authorList>
    </citation>
    <scope>NUCLEOTIDE SEQUENCE [LARGE SCALE GENOMIC DNA]</scope>
    <source>
        <strain evidence="18">BY5</strain>
    </source>
</reference>
<evidence type="ECO:0000256" key="3">
    <source>
        <dbReference type="ARBA" id="ARBA00010441"/>
    </source>
</evidence>
<evidence type="ECO:0000256" key="13">
    <source>
        <dbReference type="ARBA" id="ARBA00023264"/>
    </source>
</evidence>
<dbReference type="GO" id="GO:0016020">
    <property type="term" value="C:membrane"/>
    <property type="evidence" value="ECO:0007669"/>
    <property type="project" value="InterPro"/>
</dbReference>
<keyword evidence="12" id="KW-0594">Phospholipid biosynthesis</keyword>
<feature type="transmembrane region" description="Helical" evidence="17">
    <location>
        <begin position="151"/>
        <end position="172"/>
    </location>
</feature>
<dbReference type="PANTHER" id="PTHR14269:SF61">
    <property type="entry name" value="CDP-DIACYLGLYCEROL--SERINE O-PHOSPHATIDYLTRANSFERASE"/>
    <property type="match status" value="1"/>
</dbReference>
<dbReference type="Pfam" id="PF01066">
    <property type="entry name" value="CDP-OH_P_transf"/>
    <property type="match status" value="1"/>
</dbReference>
<name>A0A367ZI93_9BACT</name>
<evidence type="ECO:0000313" key="18">
    <source>
        <dbReference type="EMBL" id="RCK77823.1"/>
    </source>
</evidence>
<feature type="transmembrane region" description="Helical" evidence="17">
    <location>
        <begin position="119"/>
        <end position="139"/>
    </location>
</feature>
<evidence type="ECO:0000256" key="1">
    <source>
        <dbReference type="ARBA" id="ARBA00000287"/>
    </source>
</evidence>
<dbReference type="InterPro" id="IPR000462">
    <property type="entry name" value="CDP-OH_P_trans"/>
</dbReference>
<evidence type="ECO:0000256" key="4">
    <source>
        <dbReference type="ARBA" id="ARBA00013174"/>
    </source>
</evidence>
<keyword evidence="8 17" id="KW-0812">Transmembrane</keyword>
<evidence type="ECO:0000256" key="2">
    <source>
        <dbReference type="ARBA" id="ARBA00004127"/>
    </source>
</evidence>
<evidence type="ECO:0000256" key="10">
    <source>
        <dbReference type="ARBA" id="ARBA00023098"/>
    </source>
</evidence>
<dbReference type="PANTHER" id="PTHR14269">
    <property type="entry name" value="CDP-DIACYLGLYCEROL--GLYCEROL-3-PHOSPHATE 3-PHOSPHATIDYLTRANSFERASE-RELATED"/>
    <property type="match status" value="1"/>
</dbReference>
<protein>
    <recommendedName>
        <fullName evidence="5">CDP-diacylglycerol--serine O-phosphatidyltransferase</fullName>
        <ecNumber evidence="4">2.7.8.8</ecNumber>
    </recommendedName>
    <alternativeName>
        <fullName evidence="14">Phosphatidylserine synthase</fullName>
    </alternativeName>
</protein>
<dbReference type="InterPro" id="IPR048254">
    <property type="entry name" value="CDP_ALCOHOL_P_TRANSF_CS"/>
</dbReference>
<evidence type="ECO:0000256" key="15">
    <source>
        <dbReference type="RuleBase" id="RU003750"/>
    </source>
</evidence>
<feature type="region of interest" description="Disordered" evidence="16">
    <location>
        <begin position="1"/>
        <end position="23"/>
    </location>
</feature>
<proteinExistence type="inferred from homology"/>
<evidence type="ECO:0000256" key="8">
    <source>
        <dbReference type="ARBA" id="ARBA00022692"/>
    </source>
</evidence>
<dbReference type="Gene3D" id="1.20.120.1760">
    <property type="match status" value="1"/>
</dbReference>
<comment type="similarity">
    <text evidence="3 15">Belongs to the CDP-alcohol phosphatidyltransferase class-I family.</text>
</comment>
<evidence type="ECO:0000256" key="7">
    <source>
        <dbReference type="ARBA" id="ARBA00022679"/>
    </source>
</evidence>
<gene>
    <name evidence="18" type="ORF">OZSIB_2592</name>
</gene>
<dbReference type="AlphaFoldDB" id="A0A367ZI93"/>
<dbReference type="InterPro" id="IPR050324">
    <property type="entry name" value="CDP-alcohol_PTase-I"/>
</dbReference>
<comment type="caution">
    <text evidence="18">The sequence shown here is derived from an EMBL/GenBank/DDBJ whole genome shotgun (WGS) entry which is preliminary data.</text>
</comment>
<evidence type="ECO:0000256" key="17">
    <source>
        <dbReference type="SAM" id="Phobius"/>
    </source>
</evidence>
<organism evidence="18 19">
    <name type="scientific">Candidatus Ozemobacter sibiricus</name>
    <dbReference type="NCBI Taxonomy" id="2268124"/>
    <lineage>
        <taxon>Bacteria</taxon>
        <taxon>Candidatus Ozemobacteria</taxon>
        <taxon>Candidatus Ozemobacterales</taxon>
        <taxon>Candidatus Ozemobacteraceae</taxon>
        <taxon>Candidatus Ozemobacter</taxon>
    </lineage>
</organism>
<keyword evidence="9 17" id="KW-1133">Transmembrane helix</keyword>
<comment type="subcellular location">
    <subcellularLocation>
        <location evidence="2">Endomembrane system</location>
        <topology evidence="2">Multi-pass membrane protein</topology>
    </subcellularLocation>
</comment>
<keyword evidence="11 17" id="KW-0472">Membrane</keyword>
<feature type="transmembrane region" description="Helical" evidence="17">
    <location>
        <begin position="217"/>
        <end position="244"/>
    </location>
</feature>
<evidence type="ECO:0000256" key="14">
    <source>
        <dbReference type="ARBA" id="ARBA00032361"/>
    </source>
</evidence>
<evidence type="ECO:0000256" key="9">
    <source>
        <dbReference type="ARBA" id="ARBA00022989"/>
    </source>
</evidence>
<dbReference type="GO" id="GO:0012505">
    <property type="term" value="C:endomembrane system"/>
    <property type="evidence" value="ECO:0007669"/>
    <property type="project" value="UniProtKB-SubCell"/>
</dbReference>
<dbReference type="EC" id="2.7.8.8" evidence="4"/>
<dbReference type="InterPro" id="IPR043130">
    <property type="entry name" value="CDP-OH_PTrfase_TM_dom"/>
</dbReference>
<feature type="transmembrane region" description="Helical" evidence="17">
    <location>
        <begin position="60"/>
        <end position="76"/>
    </location>
</feature>
<dbReference type="GO" id="GO:0008654">
    <property type="term" value="P:phospholipid biosynthetic process"/>
    <property type="evidence" value="ECO:0007669"/>
    <property type="project" value="UniProtKB-KW"/>
</dbReference>
<dbReference type="InterPro" id="IPR004533">
    <property type="entry name" value="CDP-diaglyc--ser_O-PTrfase"/>
</dbReference>
<feature type="transmembrane region" description="Helical" evidence="17">
    <location>
        <begin position="184"/>
        <end position="205"/>
    </location>
</feature>
<keyword evidence="10" id="KW-0443">Lipid metabolism</keyword>
<accession>A0A367ZI93</accession>
<sequence>MDQPSSPIAPDLGRVAPEAGGPAPARTGLRRHLSILPNVFTSLNLFCGYLSIIFTSQDEFLAAGWILVVAVICDILDGRIARLTSVTSKFGAELDSLADLVSFGVAPAFLVFRRYLSDVALVGLVCTGLFVLCGALRLARFNITPPSDKDVFTGLPIPAGAGILCTLTIFEMQFFPFFRIPDAAIPAIVVITSFLMVSTIEYPAMKKTKRTTGQRRLLVLLFLVFLLVFPPLCLFLISWGFAIYGPFMYLFRKMAGLFRRHKPEKIQPSV</sequence>
<dbReference type="EMBL" id="QOQW01000032">
    <property type="protein sequence ID" value="RCK77823.1"/>
    <property type="molecule type" value="Genomic_DNA"/>
</dbReference>
<dbReference type="PROSITE" id="PS00379">
    <property type="entry name" value="CDP_ALCOHOL_P_TRANSF"/>
    <property type="match status" value="1"/>
</dbReference>
<keyword evidence="6" id="KW-0444">Lipid biosynthesis</keyword>
<dbReference type="GO" id="GO:0003882">
    <property type="term" value="F:CDP-diacylglycerol-serine O-phosphatidyltransferase activity"/>
    <property type="evidence" value="ECO:0007669"/>
    <property type="project" value="UniProtKB-EC"/>
</dbReference>
<evidence type="ECO:0000313" key="19">
    <source>
        <dbReference type="Proteomes" id="UP000252355"/>
    </source>
</evidence>
<evidence type="ECO:0000256" key="16">
    <source>
        <dbReference type="SAM" id="MobiDB-lite"/>
    </source>
</evidence>
<comment type="catalytic activity">
    <reaction evidence="1">
        <text>a CDP-1,2-diacyl-sn-glycerol + L-serine = a 1,2-diacyl-sn-glycero-3-phospho-L-serine + CMP + H(+)</text>
        <dbReference type="Rhea" id="RHEA:16913"/>
        <dbReference type="ChEBI" id="CHEBI:15378"/>
        <dbReference type="ChEBI" id="CHEBI:33384"/>
        <dbReference type="ChEBI" id="CHEBI:57262"/>
        <dbReference type="ChEBI" id="CHEBI:58332"/>
        <dbReference type="ChEBI" id="CHEBI:60377"/>
        <dbReference type="EC" id="2.7.8.8"/>
    </reaction>
</comment>